<organism evidence="1 2">
    <name type="scientific">Niastella vici</name>
    <dbReference type="NCBI Taxonomy" id="1703345"/>
    <lineage>
        <taxon>Bacteria</taxon>
        <taxon>Pseudomonadati</taxon>
        <taxon>Bacteroidota</taxon>
        <taxon>Chitinophagia</taxon>
        <taxon>Chitinophagales</taxon>
        <taxon>Chitinophagaceae</taxon>
        <taxon>Niastella</taxon>
    </lineage>
</organism>
<dbReference type="STRING" id="1703345.A3860_02480"/>
<reference evidence="1 2" key="1">
    <citation type="submission" date="2016-03" db="EMBL/GenBank/DDBJ databases">
        <title>Niastella vici sp. nov., isolated from farmland soil.</title>
        <authorList>
            <person name="Chen L."/>
            <person name="Wang D."/>
            <person name="Yang S."/>
            <person name="Wang G."/>
        </authorList>
    </citation>
    <scope>NUCLEOTIDE SEQUENCE [LARGE SCALE GENOMIC DNA]</scope>
    <source>
        <strain evidence="1 2">DJ57</strain>
    </source>
</reference>
<dbReference type="EMBL" id="LVYD01000001">
    <property type="protein sequence ID" value="OQP67246.1"/>
    <property type="molecule type" value="Genomic_DNA"/>
</dbReference>
<comment type="caution">
    <text evidence="1">The sequence shown here is derived from an EMBL/GenBank/DDBJ whole genome shotgun (WGS) entry which is preliminary data.</text>
</comment>
<dbReference type="Proteomes" id="UP000192796">
    <property type="component" value="Unassembled WGS sequence"/>
</dbReference>
<name>A0A1V9G9V1_9BACT</name>
<sequence length="97" mass="11746">MIYDTRLKDLFTKQENQIKAFEYHKELMRIAVSDTEQQLLEKHSCTYTDAPPEVLEIITKLREDYEQYWSNDGILLTALMRRQFKNREELFNLLTNK</sequence>
<dbReference type="AlphaFoldDB" id="A0A1V9G9V1"/>
<accession>A0A1V9G9V1</accession>
<evidence type="ECO:0000313" key="1">
    <source>
        <dbReference type="EMBL" id="OQP67246.1"/>
    </source>
</evidence>
<dbReference type="RefSeq" id="WP_081144941.1">
    <property type="nucleotide sequence ID" value="NZ_LVYD01000001.1"/>
</dbReference>
<keyword evidence="2" id="KW-1185">Reference proteome</keyword>
<protein>
    <submittedName>
        <fullName evidence="1">Uncharacterized protein</fullName>
    </submittedName>
</protein>
<proteinExistence type="predicted"/>
<evidence type="ECO:0000313" key="2">
    <source>
        <dbReference type="Proteomes" id="UP000192796"/>
    </source>
</evidence>
<gene>
    <name evidence="1" type="ORF">A3860_02480</name>
</gene>